<proteinExistence type="predicted"/>
<dbReference type="EMBL" id="JAMOIM010000053">
    <property type="protein sequence ID" value="MCW6512520.1"/>
    <property type="molecule type" value="Genomic_DNA"/>
</dbReference>
<sequence length="167" mass="17788">MSKGSASPTVPTAGAMQLLGTAVTHWPVRFTWSQLVALNGRKARGGHFNSCKKLLVDGGFVVERDGRIDPADAAFERIGVPRKKMPRTRAQILDLWLAALPSPAKDILREVAARPGAAPIEDVAGSLGLVPRGGHWNAGVSMLRVNDLVRMSSAGFELGQALAELRS</sequence>
<reference evidence="1" key="1">
    <citation type="submission" date="2022-05" db="EMBL/GenBank/DDBJ databases">
        <authorList>
            <person name="Pankratov T."/>
        </authorList>
    </citation>
    <scope>NUCLEOTIDE SEQUENCE</scope>
    <source>
        <strain evidence="1">BP6-180914</strain>
    </source>
</reference>
<dbReference type="RefSeq" id="WP_282588897.1">
    <property type="nucleotide sequence ID" value="NZ_JAMOIM010000053.1"/>
</dbReference>
<protein>
    <submittedName>
        <fullName evidence="1">Uncharacterized protein</fullName>
    </submittedName>
</protein>
<organism evidence="1 2">
    <name type="scientific">Lichenifustis flavocetrariae</name>
    <dbReference type="NCBI Taxonomy" id="2949735"/>
    <lineage>
        <taxon>Bacteria</taxon>
        <taxon>Pseudomonadati</taxon>
        <taxon>Pseudomonadota</taxon>
        <taxon>Alphaproteobacteria</taxon>
        <taxon>Hyphomicrobiales</taxon>
        <taxon>Lichenihabitantaceae</taxon>
        <taxon>Lichenifustis</taxon>
    </lineage>
</organism>
<name>A0AA41Z8Z5_9HYPH</name>
<evidence type="ECO:0000313" key="2">
    <source>
        <dbReference type="Proteomes" id="UP001165667"/>
    </source>
</evidence>
<comment type="caution">
    <text evidence="1">The sequence shown here is derived from an EMBL/GenBank/DDBJ whole genome shotgun (WGS) entry which is preliminary data.</text>
</comment>
<accession>A0AA41Z8Z5</accession>
<dbReference type="Proteomes" id="UP001165667">
    <property type="component" value="Unassembled WGS sequence"/>
</dbReference>
<dbReference type="AlphaFoldDB" id="A0AA41Z8Z5"/>
<evidence type="ECO:0000313" key="1">
    <source>
        <dbReference type="EMBL" id="MCW6512520.1"/>
    </source>
</evidence>
<keyword evidence="2" id="KW-1185">Reference proteome</keyword>
<gene>
    <name evidence="1" type="ORF">M8523_31915</name>
</gene>